<proteinExistence type="predicted"/>
<protein>
    <submittedName>
        <fullName evidence="2">Uncharacterized protein</fullName>
    </submittedName>
</protein>
<gene>
    <name evidence="2" type="ORF">C5Y98_31175</name>
</gene>
<dbReference type="RefSeq" id="WP_105360235.1">
    <property type="nucleotide sequence ID" value="NZ_PUIB01000032.1"/>
</dbReference>
<dbReference type="EMBL" id="PUIB01000032">
    <property type="protein sequence ID" value="PQO26307.1"/>
    <property type="molecule type" value="Genomic_DNA"/>
</dbReference>
<feature type="compositionally biased region" description="Polar residues" evidence="1">
    <location>
        <begin position="2915"/>
        <end position="2924"/>
    </location>
</feature>
<sequence length="3500" mass="356701">MNRKQILSRWLKRKRRPADRGAASRFLDQFDTKLRFRELEPRVVLAADANVVGNVLEITTDAADDQVTVEYYDNSGTTYFEVRDQDNNKLADGLAGDFDSIKMTDEMGVHDNQSLTLLDNSTLIDPNLTGGLITTGIETVTFQGSNAGDSWTFGTGVIIQADTFDAVVNQSGADLLTPMGTPVDFSAINGASIDVDLQSTGNEISLLSVDQGGDVKVATSVDLDVKGSNADLLQVVAPNVKLGSDGLDSEFGALKIDLAAAGDITQVGKLTVTGTTDLNVDAGNVLLNVSTNDFQDAVSVNATGGVDATDAKISDANDLVLGDIRTTSLTAVTGGDLTQSLGTSVQVSDTVDFQFTTAGKNLDLQNAGNVLPTADGKFLLGGPETPLNFYLRNDTTANAIPLAIRTLAGSGTLNDLTLIYTQNASPILLPTIDITGDLDYRANGKIEQDGGTTILVDGHASFTTLTSQDILLSNAGNDFVAISAIGATTAGNVVIDDDNGDVSLDQIDATTLNVNAAGAIFNETNASVQVSGNANLIAGGQIDVGNQMGDDVRFGSLTFTSGSNVAIRENDATNLVGVSSAVSLYLESADALTNDANAKLSVVGDASFAGTSIDLGNASGDEMKFGALIFNSAGAVAISEDDATDLNGMSQADTLVLKSLGAITNQANAELDVTGNASFSGTSIVLGNQAGDLLTFGSLTFNSAGSVSIAEDEATELSGTSQADSLVLSSTGAITNAASAEVNVTGNASFSGTSVTLGDQTDDVMTFGSLTFNSVGTVSIAEDDGTELSGVSQANTLILSSLGAITNATNAKVDVTNNASFSGTTITLGDQAGDLLTFGSLTFNSAGAVSIAEDDATHLSATSQAASLVLSSTGAITNAANAEVDVTGNASFSGTAVTLGNQTDDLLTFGSLTFNSAGAVSIAEDDATELSGISQADTLVLSSTGAITNAAGAEVDVTNNASFSGTAITLGDQAGDLLTLGSLTFVSAGAVSIAEDDATELSGISQADSLVLSSLGPITSVASTELNVTNNASFSGTTITLGDQASDVMAFGSLTFNSAGAVVIYEDDATELSGVSKAGSLELKSLGAITNVANVELEVTGNASFSGTSVTLGDQTDDVMTFGSLTFNSIGTVSIAEDDATELSGVSQASTLILSSLGAITNATNAKVDVTNNASFSGTTITLGDHVGDLFTFGTLTFKSAGAVSIAEDNATELSGASQADSLVLSSTGAVANAANAELNVTGNASFSGTSVTLGDQTDDVMTFGSLTFSSTGAVSIAEDDATELSGISQADTLVLSSTGAIANAANAELNVTKNASFSGTSITLGDQMGDSITLGALTFNSAGAVSIAEDDATELSGISQADSLVLNSLGAITNVANAEVNVTNNASFSGTSVTLGDQTDDVLAFGSLTFNSAGAVVIYEDDATVLAGMNTALSLDLSSTDSITDAAGTSVVVAGPATFTAVNEIILADDADTLHITGLATFESTADGAITVGEASSSTQFGSLTFNGGVVTIQEDDATVLTGANTATSLDLASAASITDLAMTTVTVTGAATFTAVNQITLADDDGSLHVGGLATFDSTGDDAILVGNLLTSTLFGSLNFNGGSVTIQENDAMVLTGTNTATSLNLASADTITDAAMTSVTVGGDALFTAANDIILADSTGDVLHVTGRASFASVAGAITVGGDGSSTQFGSLRFFGGEVTIQEDDSTVLSGVSTATTLDLISGGSISDETAASLTVNGDATFTAQDEIELADEAGNSLQVLGLAKFVSLSGATIDVGVDNSVIRGTDSGATVNFGQLMFVSDDGAGVRGSVTIREDSSMELTGVNLAADLFLAADGSIIQVEDGDSLTADRIDLDVNGDGSVVGDAVFEAAAGAEINLFGDTSANPLGEPVSTFLADNKIANAEFRAAGGGSLSDVYYRNISTAALFPTLPSSITGDLRIQFTSADMIIDDDINVGEQLTLEALGTMAAISDVDGISIAAKDAIIVADGTITLADESLNSLIVGASADDNAFFYSRGGKAITVGASDAEGTASGATVELSSLTFYSGDGASARGDVVIHETDSTLLASRRFDVDGTPVVFINQADSLALITDGDLTDADSDGSMGETILRASVDTANSSVMIAGGEIRLADQAQVTVDGVELGVYSLGLSDGAVDNDIALFATTSGGDIRVGVADALATDSGALVEVDGLTFNTAGGAGDVYLQIDSDTTIANRDFAGTTYENLADDLVLRTTGSIESAGDDKTTILGDARFLASEDVDLVNADPNGQLLVVGNAFFEAGGAISVGVDTAGVNFGTLTFNAPGAVEITESNAASGLAMPAAGMTLANTTFDGGSTNYAGSLTLRSDSFIEDAAGTTVEVDTQAAFLAATTITLADDAGDTLKVGTDAAFTSTGGQQIDVGVTPTTQLATDRGTDSGATVELGTLQINSVGGDVTVHEDLGMLLAGTNQAGTLVLVANQGDLRDQSGTSVTVTDFAEFHAENNVVLADLSDDLLSVAGNALFTSGNVNYFATPGASREISVGVVDVDAANDPNNALRGTDSGANVSLGSVTFFGFANMDDGAQVTIREDESMVLTHAERREGGGSTEITNFAQTAVLIADNVADDATITDQQIDGAGGTSIETTSYAVFQADSHIVLADEAADVLTIGDNAYFASQLGDVDLGVIAKAVNALDRGADSGASVQFGSLTFQAALGDVTIHEDDGTTLANGNALRDTGGAANSLVLESGGEIDDAAGTNLVVAQLATPPVAGSAEDQVDGLAILRTASDVHLGDSVGDSIDFRRLSLSVGGDVSITETSATDGGLLLVDGSAAGGTLAVRTSGHLVQINDERTGAAFSMITADQALLIAGGGVVLTNVDFNQASLQAHGTLQVTPGATLNADDAANGGLLGRRTTDAISSYLPDSNDDTFAPKGPSTTPDTQTNMDGAYSIVLSDVDELTIGLVSDAKGTIAVDPVTLAFQVAGTEDFATADFNPALSAVGVSAGHMFVQTAGDLTFAENAADPLDNVVVYGEVRMAGGTTTNNAFTALSGGTLNITGDSMLVMRSAADFYLFNPDNNTLTPFVGGGLADSIGSLGAVHTFATFVDVDTQPGFVQVGEFGPIYQRTAQSPDPDASTSQIAKALSNGQFQVNATITNLGDASTVEVDGQQVYVEQNFRVLVDWGDGTQSVYLFQDPIDGSQTLQHTYDSGFARTEQRATVTITAYNDPQINLYDNVVDDTTFRDLNSVTDTFEVIFPIGVQFAPEPPPFELPAAPEIAPVVLLPEVVFAVSTNSTYESDGGLLNQVQEVVVVIVNALDEEVGERIELQGYSTIEEVKKFIQESTRFLPGRYKVSILLAGQQEPDVYFFEKIAAETPDGADSGASYDGGKQENFVRIDASHAAAESSPEQVWTAQYEQWFDTDEEATGDQAAEAVENWTPDLSAVLLREERAEEAAEQSSLRKRWMLPGGIGGALMMAAYAMRPQADQERSEATDRALETPSESDDDGDFRRARRRWRRRVR</sequence>
<feature type="region of interest" description="Disordered" evidence="1">
    <location>
        <begin position="2902"/>
        <end position="2924"/>
    </location>
</feature>
<dbReference type="Pfam" id="PF18886">
    <property type="entry name" value="DUF5649"/>
    <property type="match status" value="9"/>
</dbReference>
<name>A0A2S8F2I0_9BACT</name>
<evidence type="ECO:0000256" key="1">
    <source>
        <dbReference type="SAM" id="MobiDB-lite"/>
    </source>
</evidence>
<accession>A0A2S8F2I0</accession>
<organism evidence="2 3">
    <name type="scientific">Blastopirellula marina</name>
    <dbReference type="NCBI Taxonomy" id="124"/>
    <lineage>
        <taxon>Bacteria</taxon>
        <taxon>Pseudomonadati</taxon>
        <taxon>Planctomycetota</taxon>
        <taxon>Planctomycetia</taxon>
        <taxon>Pirellulales</taxon>
        <taxon>Pirellulaceae</taxon>
        <taxon>Blastopirellula</taxon>
    </lineage>
</organism>
<dbReference type="Proteomes" id="UP000239388">
    <property type="component" value="Unassembled WGS sequence"/>
</dbReference>
<feature type="compositionally biased region" description="Basic and acidic residues" evidence="1">
    <location>
        <begin position="3464"/>
        <end position="3476"/>
    </location>
</feature>
<reference evidence="2 3" key="1">
    <citation type="submission" date="2018-02" db="EMBL/GenBank/DDBJ databases">
        <title>Comparative genomes isolates from brazilian mangrove.</title>
        <authorList>
            <person name="Araujo J.E."/>
            <person name="Taketani R.G."/>
            <person name="Silva M.C.P."/>
            <person name="Loureco M.V."/>
            <person name="Andreote F.D."/>
        </authorList>
    </citation>
    <scope>NUCLEOTIDE SEQUENCE [LARGE SCALE GENOMIC DNA]</scope>
    <source>
        <strain evidence="2 3">NAP PRIS-MGV</strain>
    </source>
</reference>
<dbReference type="OrthoDB" id="244447at2"/>
<evidence type="ECO:0000313" key="3">
    <source>
        <dbReference type="Proteomes" id="UP000239388"/>
    </source>
</evidence>
<comment type="caution">
    <text evidence="2">The sequence shown here is derived from an EMBL/GenBank/DDBJ whole genome shotgun (WGS) entry which is preliminary data.</text>
</comment>
<feature type="region of interest" description="Disordered" evidence="1">
    <location>
        <begin position="3460"/>
        <end position="3489"/>
    </location>
</feature>
<dbReference type="InterPro" id="IPR043709">
    <property type="entry name" value="DUF5649"/>
</dbReference>
<evidence type="ECO:0000313" key="2">
    <source>
        <dbReference type="EMBL" id="PQO26307.1"/>
    </source>
</evidence>